<evidence type="ECO:0000256" key="3">
    <source>
        <dbReference type="SAM" id="MobiDB-lite"/>
    </source>
</evidence>
<dbReference type="Gene3D" id="2.120.10.80">
    <property type="entry name" value="Kelch-type beta propeller"/>
    <property type="match status" value="2"/>
</dbReference>
<feature type="region of interest" description="Disordered" evidence="3">
    <location>
        <begin position="1"/>
        <end position="135"/>
    </location>
</feature>
<evidence type="ECO:0000256" key="1">
    <source>
        <dbReference type="ARBA" id="ARBA00022441"/>
    </source>
</evidence>
<gene>
    <name evidence="4" type="ORF">JR316_007948</name>
</gene>
<organism evidence="4">
    <name type="scientific">Psilocybe cubensis</name>
    <name type="common">Psychedelic mushroom</name>
    <name type="synonym">Stropharia cubensis</name>
    <dbReference type="NCBI Taxonomy" id="181762"/>
    <lineage>
        <taxon>Eukaryota</taxon>
        <taxon>Fungi</taxon>
        <taxon>Dikarya</taxon>
        <taxon>Basidiomycota</taxon>
        <taxon>Agaricomycotina</taxon>
        <taxon>Agaricomycetes</taxon>
        <taxon>Agaricomycetidae</taxon>
        <taxon>Agaricales</taxon>
        <taxon>Agaricineae</taxon>
        <taxon>Strophariaceae</taxon>
        <taxon>Psilocybe</taxon>
    </lineage>
</organism>
<keyword evidence="2" id="KW-0677">Repeat</keyword>
<dbReference type="Pfam" id="PF24681">
    <property type="entry name" value="Kelch_KLHDC2_KLHL20_DRC7"/>
    <property type="match status" value="1"/>
</dbReference>
<dbReference type="SUPFAM" id="SSF117281">
    <property type="entry name" value="Kelch motif"/>
    <property type="match status" value="1"/>
</dbReference>
<proteinExistence type="predicted"/>
<evidence type="ECO:0008006" key="5">
    <source>
        <dbReference type="Google" id="ProtNLM"/>
    </source>
</evidence>
<comment type="caution">
    <text evidence="4">The sequence shown here is derived from an EMBL/GenBank/DDBJ whole genome shotgun (WGS) entry which is preliminary data.</text>
</comment>
<accession>A0A8H8CIF7</accession>
<evidence type="ECO:0000256" key="2">
    <source>
        <dbReference type="ARBA" id="ARBA00022737"/>
    </source>
</evidence>
<feature type="compositionally biased region" description="Low complexity" evidence="3">
    <location>
        <begin position="64"/>
        <end position="113"/>
    </location>
</feature>
<protein>
    <recommendedName>
        <fullName evidence="5">Galactose oxidase</fullName>
    </recommendedName>
</protein>
<dbReference type="AlphaFoldDB" id="A0A8H8CIF7"/>
<feature type="compositionally biased region" description="Low complexity" evidence="3">
    <location>
        <begin position="1"/>
        <end position="13"/>
    </location>
</feature>
<evidence type="ECO:0000313" key="4">
    <source>
        <dbReference type="EMBL" id="KAG5167597.1"/>
    </source>
</evidence>
<feature type="compositionally biased region" description="Low complexity" evidence="3">
    <location>
        <begin position="29"/>
        <end position="50"/>
    </location>
</feature>
<dbReference type="PANTHER" id="PTHR46093:SF18">
    <property type="entry name" value="FIBRONECTIN TYPE-III DOMAIN-CONTAINING PROTEIN"/>
    <property type="match status" value="1"/>
</dbReference>
<sequence>MDATPTPTTSSSTRCLPNVPEVPEEDPKTASPYSMTSPTSSTTTVNSSSTGKASRKTASVRTLGRTSSEHLTSSSGSSSSTVKRTSSSSTVVPTPSGSGSSRTRGSAAAHARSLIPEPKNRITPKVPHDKDAEPAPSTVMYWSRAPAWGAAPSRTLRAHTATLVDTTAWLVGGCDDKDVLKEKAIYCFDTETMQWSHPETVGDIPPPCRAHTATLCDKKLIIYGGGLGSTYYDAVYVLDTATRRWTRPHIAPGRRPPARRAHSAVYYKGKIWVFGGGTGLTALNDLWTLDISGGAGTQAKPMRWEEIHTNSKRPGPRGYHTANLVGNIMVIIGGSDGKESFTEVWCLNLDTLVWSAVKQQTSFHKRLAHSATQVGSYIFIVGGHGATDYVSDLLMYNLVSLQYEDRVVLGKPPSIRGYHATILADSRLFVFGGFNGATAFDDVHILDLAAGAYLPQVTSFTMEETI</sequence>
<dbReference type="InterPro" id="IPR015915">
    <property type="entry name" value="Kelch-typ_b-propeller"/>
</dbReference>
<keyword evidence="1" id="KW-0880">Kelch repeat</keyword>
<dbReference type="EMBL" id="JAFIQS010000007">
    <property type="protein sequence ID" value="KAG5167597.1"/>
    <property type="molecule type" value="Genomic_DNA"/>
</dbReference>
<dbReference type="OrthoDB" id="10251809at2759"/>
<name>A0A8H8CIF7_PSICU</name>
<dbReference type="PANTHER" id="PTHR46093">
    <property type="entry name" value="ACYL-COA-BINDING DOMAIN-CONTAINING PROTEIN 5"/>
    <property type="match status" value="1"/>
</dbReference>
<reference evidence="4" key="1">
    <citation type="submission" date="2021-02" db="EMBL/GenBank/DDBJ databases">
        <title>Psilocybe cubensis genome.</title>
        <authorList>
            <person name="Mckernan K.J."/>
            <person name="Crawford S."/>
            <person name="Trippe A."/>
            <person name="Kane L.T."/>
            <person name="Mclaughlin S."/>
        </authorList>
    </citation>
    <scope>NUCLEOTIDE SEQUENCE [LARGE SCALE GENOMIC DNA]</scope>
    <source>
        <strain evidence="4">MGC-MH-2018</strain>
    </source>
</reference>